<keyword evidence="1" id="KW-0812">Transmembrane</keyword>
<dbReference type="VEuPathDB" id="AmoebaDB:EHI8A_018700"/>
<keyword evidence="1" id="KW-0472">Membrane</keyword>
<dbReference type="VEuPathDB" id="AmoebaDB:KM1_033370"/>
<organism evidence="2 3">
    <name type="scientific">Entamoeba histolytica</name>
    <dbReference type="NCBI Taxonomy" id="5759"/>
    <lineage>
        <taxon>Eukaryota</taxon>
        <taxon>Amoebozoa</taxon>
        <taxon>Evosea</taxon>
        <taxon>Archamoebae</taxon>
        <taxon>Mastigamoebida</taxon>
        <taxon>Entamoebidae</taxon>
        <taxon>Entamoeba</taxon>
    </lineage>
</organism>
<sequence>MNFAKACLHLDINTIKKCYTGMEPLYRVIVLSNISVSFFVRIMSLITLLINEGMLSYENNDSFDITFNRVSCIELTNHLQLIWTSFLIDSLTLSCIPSFIGMYIIVLIMWMIWIPLHFISSIKFDIFPITLMSVYTVTFLFLSLIGTLRYFNNAPFFPTPIFAERKSFLNRSFTSLILVQYIFGETVLHFLPTTQTASFFYKVLHILCPLLLLIFIYLPLRKHYTLGYTVLAIILPLFASYFALGHNFGIQYYFFFVFYCIFSIGQGIMLYILYPTLPDKPNLEILME</sequence>
<feature type="transmembrane region" description="Helical" evidence="1">
    <location>
        <begin position="91"/>
        <end position="114"/>
    </location>
</feature>
<reference evidence="2 3" key="1">
    <citation type="submission" date="2016-05" db="EMBL/GenBank/DDBJ databases">
        <title>First whole genome sequencing of Entamoeba histolytica HM1:IMSS-clone-6.</title>
        <authorList>
            <person name="Mukherjee Avik.K."/>
            <person name="Izumyama S."/>
            <person name="Nakada-Tsukui K."/>
            <person name="Nozaki T."/>
        </authorList>
    </citation>
    <scope>NUCLEOTIDE SEQUENCE [LARGE SCALE GENOMIC DNA]</scope>
    <source>
        <strain evidence="2 3">HM1:IMSS clone 6</strain>
    </source>
</reference>
<proteinExistence type="predicted"/>
<dbReference type="Proteomes" id="UP000078387">
    <property type="component" value="Unassembled WGS sequence"/>
</dbReference>
<dbReference type="VEuPathDB" id="AmoebaDB:EHI5A_029700"/>
<dbReference type="VEuPathDB" id="AmoebaDB:EHI7A_013900"/>
<dbReference type="OMA" id="WIPLHFT"/>
<name>A0A5K1VTD1_ENTHI</name>
<dbReference type="AlphaFoldDB" id="A0A5K1VTD1"/>
<feature type="transmembrane region" description="Helical" evidence="1">
    <location>
        <begin position="25"/>
        <end position="50"/>
    </location>
</feature>
<evidence type="ECO:0000313" key="2">
    <source>
        <dbReference type="EMBL" id="GAT96196.1"/>
    </source>
</evidence>
<feature type="transmembrane region" description="Helical" evidence="1">
    <location>
        <begin position="252"/>
        <end position="274"/>
    </location>
</feature>
<gene>
    <name evidence="2" type="ORF">CL6EHI_048180</name>
</gene>
<evidence type="ECO:0000256" key="1">
    <source>
        <dbReference type="SAM" id="Phobius"/>
    </source>
</evidence>
<dbReference type="EMBL" id="BDEQ01000001">
    <property type="protein sequence ID" value="GAT96196.1"/>
    <property type="molecule type" value="Genomic_DNA"/>
</dbReference>
<feature type="transmembrane region" description="Helical" evidence="1">
    <location>
        <begin position="203"/>
        <end position="220"/>
    </location>
</feature>
<accession>A0A5K1VTD1</accession>
<comment type="caution">
    <text evidence="2">The sequence shown here is derived from an EMBL/GenBank/DDBJ whole genome shotgun (WGS) entry which is preliminary data.</text>
</comment>
<dbReference type="VEuPathDB" id="AmoebaDB:EHI_048180"/>
<protein>
    <submittedName>
        <fullName evidence="2">Uncharacterized protein</fullName>
    </submittedName>
</protein>
<keyword evidence="1" id="KW-1133">Transmembrane helix</keyword>
<feature type="transmembrane region" description="Helical" evidence="1">
    <location>
        <begin position="171"/>
        <end position="191"/>
    </location>
</feature>
<feature type="transmembrane region" description="Helical" evidence="1">
    <location>
        <begin position="126"/>
        <end position="151"/>
    </location>
</feature>
<feature type="transmembrane region" description="Helical" evidence="1">
    <location>
        <begin position="226"/>
        <end position="245"/>
    </location>
</feature>
<evidence type="ECO:0000313" key="3">
    <source>
        <dbReference type="Proteomes" id="UP000078387"/>
    </source>
</evidence>